<dbReference type="PIRSF" id="PIRSF017321">
    <property type="entry name" value="GWT1"/>
    <property type="match status" value="1"/>
</dbReference>
<comment type="subcellular location">
    <subcellularLocation>
        <location evidence="1 8">Endoplasmic reticulum membrane</location>
        <topology evidence="1 8">Multi-pass membrane protein</topology>
    </subcellularLocation>
</comment>
<feature type="transmembrane region" description="Helical" evidence="8">
    <location>
        <begin position="156"/>
        <end position="174"/>
    </location>
</feature>
<dbReference type="RefSeq" id="XP_001643314.1">
    <property type="nucleotide sequence ID" value="XM_001643264.1"/>
</dbReference>
<evidence type="ECO:0000313" key="10">
    <source>
        <dbReference type="Proteomes" id="UP000000267"/>
    </source>
</evidence>
<dbReference type="STRING" id="436907.A7TQJ2"/>
<keyword evidence="8" id="KW-0808">Transferase</keyword>
<keyword evidence="6 8" id="KW-1133">Transmembrane helix</keyword>
<feature type="transmembrane region" description="Helical" evidence="8">
    <location>
        <begin position="411"/>
        <end position="429"/>
    </location>
</feature>
<reference evidence="9 10" key="1">
    <citation type="journal article" date="2007" name="Proc. Natl. Acad. Sci. U.S.A.">
        <title>Independent sorting-out of thousands of duplicated gene pairs in two yeast species descended from a whole-genome duplication.</title>
        <authorList>
            <person name="Scannell D.R."/>
            <person name="Frank A.C."/>
            <person name="Conant G.C."/>
            <person name="Byrne K.P."/>
            <person name="Woolfit M."/>
            <person name="Wolfe K.H."/>
        </authorList>
    </citation>
    <scope>NUCLEOTIDE SEQUENCE [LARGE SCALE GENOMIC DNA]</scope>
    <source>
        <strain evidence="10">ATCC 22028 / DSM 70294 / BCRC 21397 / CBS 2163 / NBRC 10782 / NRRL Y-8283 / UCD 57-17</strain>
    </source>
</reference>
<protein>
    <recommendedName>
        <fullName evidence="8">GPI-anchored wall transfer protein</fullName>
        <ecNumber evidence="8">2.3.-.-</ecNumber>
    </recommendedName>
</protein>
<accession>A7TQJ2</accession>
<feature type="transmembrane region" description="Helical" evidence="8">
    <location>
        <begin position="302"/>
        <end position="321"/>
    </location>
</feature>
<gene>
    <name evidence="9" type="ORF">Kpol_463p5</name>
</gene>
<feature type="transmembrane region" description="Helical" evidence="8">
    <location>
        <begin position="255"/>
        <end position="273"/>
    </location>
</feature>
<dbReference type="UniPathway" id="UPA00196"/>
<dbReference type="Pfam" id="PF06423">
    <property type="entry name" value="GWT1"/>
    <property type="match status" value="1"/>
</dbReference>
<feature type="transmembrane region" description="Helical" evidence="8">
    <location>
        <begin position="476"/>
        <end position="496"/>
    </location>
</feature>
<dbReference type="InterPro" id="IPR009447">
    <property type="entry name" value="PIGW/GWT1"/>
</dbReference>
<feature type="transmembrane region" description="Helical" evidence="8">
    <location>
        <begin position="71"/>
        <end position="89"/>
    </location>
</feature>
<dbReference type="PhylomeDB" id="A7TQJ2"/>
<dbReference type="AlphaFoldDB" id="A7TQJ2"/>
<evidence type="ECO:0000313" key="9">
    <source>
        <dbReference type="EMBL" id="EDO15456.1"/>
    </source>
</evidence>
<evidence type="ECO:0000256" key="5">
    <source>
        <dbReference type="ARBA" id="ARBA00022692"/>
    </source>
</evidence>
<dbReference type="OMA" id="GLYVMQP"/>
<feature type="transmembrane region" description="Helical" evidence="8">
    <location>
        <begin position="230"/>
        <end position="248"/>
    </location>
</feature>
<evidence type="ECO:0000256" key="7">
    <source>
        <dbReference type="ARBA" id="ARBA00023136"/>
    </source>
</evidence>
<evidence type="ECO:0000256" key="4">
    <source>
        <dbReference type="ARBA" id="ARBA00022502"/>
    </source>
</evidence>
<dbReference type="InParanoid" id="A7TQJ2"/>
<dbReference type="PANTHER" id="PTHR20661:SF0">
    <property type="entry name" value="PHOSPHATIDYLINOSITOL-GLYCAN BIOSYNTHESIS CLASS W PROTEIN"/>
    <property type="match status" value="1"/>
</dbReference>
<dbReference type="OrthoDB" id="15270at2759"/>
<comment type="similarity">
    <text evidence="3 8">Belongs to the PIGW family.</text>
</comment>
<comment type="function">
    <text evidence="8">A acetyltransferase, which acetylates the inositol ring of phosphatidylinositol during biosynthesis of GPI-anchor.</text>
</comment>
<keyword evidence="7 8" id="KW-0472">Membrane</keyword>
<keyword evidence="5 8" id="KW-0812">Transmembrane</keyword>
<keyword evidence="8" id="KW-0012">Acyltransferase</keyword>
<dbReference type="PANTHER" id="PTHR20661">
    <property type="entry name" value="PHOSPHATIDYLINOSITOL-GLYCAN BIOSYNTHESIS CLASS W PROTEIN"/>
    <property type="match status" value="1"/>
</dbReference>
<keyword evidence="10" id="KW-1185">Reference proteome</keyword>
<comment type="pathway">
    <text evidence="2 8">Glycolipid biosynthesis; glycosylphosphatidylinositol-anchor biosynthesis.</text>
</comment>
<dbReference type="GO" id="GO:0006506">
    <property type="term" value="P:GPI anchor biosynthetic process"/>
    <property type="evidence" value="ECO:0007669"/>
    <property type="project" value="UniProtKB-UniPathway"/>
</dbReference>
<dbReference type="FunCoup" id="A7TQJ2">
    <property type="interactions" value="576"/>
</dbReference>
<proteinExistence type="inferred from homology"/>
<dbReference type="eggNOG" id="KOG0411">
    <property type="taxonomic scope" value="Eukaryota"/>
</dbReference>
<feature type="transmembrane region" description="Helical" evidence="8">
    <location>
        <begin position="373"/>
        <end position="391"/>
    </location>
</feature>
<evidence type="ECO:0000256" key="8">
    <source>
        <dbReference type="RuleBase" id="RU280819"/>
    </source>
</evidence>
<dbReference type="EC" id="2.3.-.-" evidence="8"/>
<dbReference type="KEGG" id="vpo:Kpol_463p5"/>
<dbReference type="GeneID" id="5543541"/>
<sequence>MATLKQRKEDFVTGLEGGTILEINYITSIALVSYFCWNLIKNDDLNVSFEFFLDWVALLLSITTYSDSPSVLITLMLIPCLTAFFWRLLSNRDTQSGKAGSDSDSDSSKEVGYQLVKKPFITAYRGSMLIITMLAILAVDFNIFPRRFGKVETWGTSLMDLGVGSFVFSNGLVSSRGLIKEKMDPRYRLNFFKRIYNGLKSGLTLLIIGLLRLYFVKNLEYQEHVTEYGVHWNFFLTLSLLPPVLSIIDPIAEYIPRNIIAIIISIVYEWILLRDKQSMLTFLILGDRTDFFSSNREGIMSFFGYCSIFLWGQNTGFFILGNKPTKNNFYKPSAELITTSKKNITSKRSQSNSKSGSKSSFTFFDKLTTVSPLRGLISWTLIFMITTNIIIQCHPFDISRRFANISYVSWVVTYNLGFLSFYCLIDKIFNNSENNYKVSIPLEAANSNGLTLFLISNVTTGLVNMSISTIDASDSVSIVILLAYSAFLCSLSVIMYKYKIFIRL</sequence>
<evidence type="ECO:0000256" key="3">
    <source>
        <dbReference type="ARBA" id="ARBA00007559"/>
    </source>
</evidence>
<evidence type="ECO:0000256" key="6">
    <source>
        <dbReference type="ARBA" id="ARBA00022989"/>
    </source>
</evidence>
<feature type="transmembrane region" description="Helical" evidence="8">
    <location>
        <begin position="20"/>
        <end position="40"/>
    </location>
</feature>
<feature type="transmembrane region" description="Helical" evidence="8">
    <location>
        <begin position="450"/>
        <end position="470"/>
    </location>
</feature>
<keyword evidence="8" id="KW-0256">Endoplasmic reticulum</keyword>
<dbReference type="GO" id="GO:0032216">
    <property type="term" value="F:glucosaminyl-phosphatidylinositol O-acyltransferase activity"/>
    <property type="evidence" value="ECO:0007669"/>
    <property type="project" value="EnsemblFungi"/>
</dbReference>
<feature type="transmembrane region" description="Helical" evidence="8">
    <location>
        <begin position="195"/>
        <end position="215"/>
    </location>
</feature>
<feature type="transmembrane region" description="Helical" evidence="8">
    <location>
        <begin position="123"/>
        <end position="144"/>
    </location>
</feature>
<dbReference type="GO" id="GO:0005789">
    <property type="term" value="C:endoplasmic reticulum membrane"/>
    <property type="evidence" value="ECO:0007669"/>
    <property type="project" value="UniProtKB-SubCell"/>
</dbReference>
<keyword evidence="4 8" id="KW-0337">GPI-anchor biosynthesis</keyword>
<dbReference type="GO" id="GO:0072659">
    <property type="term" value="P:protein localization to plasma membrane"/>
    <property type="evidence" value="ECO:0007669"/>
    <property type="project" value="TreeGrafter"/>
</dbReference>
<evidence type="ECO:0000256" key="2">
    <source>
        <dbReference type="ARBA" id="ARBA00004687"/>
    </source>
</evidence>
<dbReference type="HOGENOM" id="CLU_020802_2_2_1"/>
<name>A7TQJ2_VANPO</name>
<dbReference type="EMBL" id="DS480459">
    <property type="protein sequence ID" value="EDO15456.1"/>
    <property type="molecule type" value="Genomic_DNA"/>
</dbReference>
<evidence type="ECO:0000256" key="1">
    <source>
        <dbReference type="ARBA" id="ARBA00004477"/>
    </source>
</evidence>
<dbReference type="Proteomes" id="UP000000267">
    <property type="component" value="Unassembled WGS sequence"/>
</dbReference>
<organism evidence="10">
    <name type="scientific">Vanderwaltozyma polyspora (strain ATCC 22028 / DSM 70294 / BCRC 21397 / CBS 2163 / NBRC 10782 / NRRL Y-8283 / UCD 57-17)</name>
    <name type="common">Kluyveromyces polysporus</name>
    <dbReference type="NCBI Taxonomy" id="436907"/>
    <lineage>
        <taxon>Eukaryota</taxon>
        <taxon>Fungi</taxon>
        <taxon>Dikarya</taxon>
        <taxon>Ascomycota</taxon>
        <taxon>Saccharomycotina</taxon>
        <taxon>Saccharomycetes</taxon>
        <taxon>Saccharomycetales</taxon>
        <taxon>Saccharomycetaceae</taxon>
        <taxon>Vanderwaltozyma</taxon>
    </lineage>
</organism>